<proteinExistence type="predicted"/>
<evidence type="ECO:0000313" key="1">
    <source>
        <dbReference type="EMBL" id="MFF4524873.1"/>
    </source>
</evidence>
<protein>
    <submittedName>
        <fullName evidence="1">Uncharacterized protein</fullName>
    </submittedName>
</protein>
<name>A0ABW6UN62_9ACTN</name>
<gene>
    <name evidence="1" type="ORF">ACFY1D_26095</name>
</gene>
<comment type="caution">
    <text evidence="1">The sequence shown here is derived from an EMBL/GenBank/DDBJ whole genome shotgun (WGS) entry which is preliminary data.</text>
</comment>
<dbReference type="EMBL" id="JBIAWJ010000015">
    <property type="protein sequence ID" value="MFF4524873.1"/>
    <property type="molecule type" value="Genomic_DNA"/>
</dbReference>
<organism evidence="1 2">
    <name type="scientific">Streptomyces bluensis</name>
    <dbReference type="NCBI Taxonomy" id="33897"/>
    <lineage>
        <taxon>Bacteria</taxon>
        <taxon>Bacillati</taxon>
        <taxon>Actinomycetota</taxon>
        <taxon>Actinomycetes</taxon>
        <taxon>Kitasatosporales</taxon>
        <taxon>Streptomycetaceae</taxon>
        <taxon>Streptomyces</taxon>
    </lineage>
</organism>
<evidence type="ECO:0000313" key="2">
    <source>
        <dbReference type="Proteomes" id="UP001602058"/>
    </source>
</evidence>
<accession>A0ABW6UN62</accession>
<reference evidence="1 2" key="1">
    <citation type="submission" date="2024-10" db="EMBL/GenBank/DDBJ databases">
        <title>The Natural Products Discovery Center: Release of the First 8490 Sequenced Strains for Exploring Actinobacteria Biosynthetic Diversity.</title>
        <authorList>
            <person name="Kalkreuter E."/>
            <person name="Kautsar S.A."/>
            <person name="Yang D."/>
            <person name="Bader C.D."/>
            <person name="Teijaro C.N."/>
            <person name="Fluegel L."/>
            <person name="Davis C.M."/>
            <person name="Simpson J.R."/>
            <person name="Lauterbach L."/>
            <person name="Steele A.D."/>
            <person name="Gui C."/>
            <person name="Meng S."/>
            <person name="Li G."/>
            <person name="Viehrig K."/>
            <person name="Ye F."/>
            <person name="Su P."/>
            <person name="Kiefer A.F."/>
            <person name="Nichols A."/>
            <person name="Cepeda A.J."/>
            <person name="Yan W."/>
            <person name="Fan B."/>
            <person name="Jiang Y."/>
            <person name="Adhikari A."/>
            <person name="Zheng C.-J."/>
            <person name="Schuster L."/>
            <person name="Cowan T.M."/>
            <person name="Smanski M.J."/>
            <person name="Chevrette M.G."/>
            <person name="De Carvalho L.P.S."/>
            <person name="Shen B."/>
        </authorList>
    </citation>
    <scope>NUCLEOTIDE SEQUENCE [LARGE SCALE GENOMIC DNA]</scope>
    <source>
        <strain evidence="1 2">NPDC001390</strain>
    </source>
</reference>
<keyword evidence="2" id="KW-1185">Reference proteome</keyword>
<dbReference type="Proteomes" id="UP001602058">
    <property type="component" value="Unassembled WGS sequence"/>
</dbReference>
<dbReference type="RefSeq" id="WP_387889898.1">
    <property type="nucleotide sequence ID" value="NZ_JBIAWJ010000015.1"/>
</dbReference>
<sequence length="216" mass="23756">MTSAKDSEDRVGVTDAVDALLWQWVDHINRNPYRQVTRPEWFACTGELTLAEQVTWFGMGDSGWSHDELPPGVGKAPVYAGFYWLREDGKPPVARACIVVVPLADPARIAAADWNDGYNGWEPAPLEGYAVLCSSPFDPKRSGDEGAEAHLREAKRLIEAGDGEGRRANYAEIITDPDRGGNALFFPVEGEERSGYEAVEPDGTVVCLAFIDYDSY</sequence>